<organism evidence="1 2">
    <name type="scientific">Roseivivax sediminis</name>
    <dbReference type="NCBI Taxonomy" id="936889"/>
    <lineage>
        <taxon>Bacteria</taxon>
        <taxon>Pseudomonadati</taxon>
        <taxon>Pseudomonadota</taxon>
        <taxon>Alphaproteobacteria</taxon>
        <taxon>Rhodobacterales</taxon>
        <taxon>Roseobacteraceae</taxon>
        <taxon>Roseivivax</taxon>
    </lineage>
</organism>
<keyword evidence="2" id="KW-1185">Reference proteome</keyword>
<protein>
    <recommendedName>
        <fullName evidence="3">DnaA protein</fullName>
    </recommendedName>
</protein>
<evidence type="ECO:0000313" key="1">
    <source>
        <dbReference type="EMBL" id="SFE07689.1"/>
    </source>
</evidence>
<reference evidence="1 2" key="1">
    <citation type="submission" date="2016-10" db="EMBL/GenBank/DDBJ databases">
        <authorList>
            <person name="Varghese N."/>
            <person name="Submissions S."/>
        </authorList>
    </citation>
    <scope>NUCLEOTIDE SEQUENCE [LARGE SCALE GENOMIC DNA]</scope>
    <source>
        <strain evidence="2">YIM D21,KCTC 23444,ACCC 10710</strain>
    </source>
</reference>
<evidence type="ECO:0000313" key="2">
    <source>
        <dbReference type="Proteomes" id="UP000325289"/>
    </source>
</evidence>
<dbReference type="Proteomes" id="UP000325289">
    <property type="component" value="Unassembled WGS sequence"/>
</dbReference>
<dbReference type="SUPFAM" id="SSF52540">
    <property type="entry name" value="P-loop containing nucleoside triphosphate hydrolases"/>
    <property type="match status" value="1"/>
</dbReference>
<proteinExistence type="predicted"/>
<gene>
    <name evidence="1" type="ORF">SAMN04515678_10628</name>
</gene>
<dbReference type="InterPro" id="IPR027417">
    <property type="entry name" value="P-loop_NTPase"/>
</dbReference>
<evidence type="ECO:0008006" key="3">
    <source>
        <dbReference type="Google" id="ProtNLM"/>
    </source>
</evidence>
<dbReference type="PANTHER" id="PTHR30050">
    <property type="entry name" value="CHROMOSOMAL REPLICATION INITIATOR PROTEIN DNAA"/>
    <property type="match status" value="1"/>
</dbReference>
<accession>A0A1I1XJW5</accession>
<dbReference type="GO" id="GO:0006270">
    <property type="term" value="P:DNA replication initiation"/>
    <property type="evidence" value="ECO:0007669"/>
    <property type="project" value="TreeGrafter"/>
</dbReference>
<dbReference type="Gene3D" id="1.10.8.60">
    <property type="match status" value="1"/>
</dbReference>
<dbReference type="RefSeq" id="WP_149755874.1">
    <property type="nucleotide sequence ID" value="NZ_FOMS01000006.1"/>
</dbReference>
<name>A0A1I1XJW5_9RHOB</name>
<dbReference type="GO" id="GO:0003688">
    <property type="term" value="F:DNA replication origin binding"/>
    <property type="evidence" value="ECO:0007669"/>
    <property type="project" value="TreeGrafter"/>
</dbReference>
<dbReference type="OrthoDB" id="7390113at2"/>
<dbReference type="GO" id="GO:0005886">
    <property type="term" value="C:plasma membrane"/>
    <property type="evidence" value="ECO:0007669"/>
    <property type="project" value="TreeGrafter"/>
</dbReference>
<dbReference type="AlphaFoldDB" id="A0A1I1XJW5"/>
<dbReference type="Gene3D" id="3.40.50.300">
    <property type="entry name" value="P-loop containing nucleotide triphosphate hydrolases"/>
    <property type="match status" value="1"/>
</dbReference>
<dbReference type="PANTHER" id="PTHR30050:SF5">
    <property type="entry name" value="DNAA REGULATORY INACTIVATOR HDA"/>
    <property type="match status" value="1"/>
</dbReference>
<sequence length="233" mass="25304">MTGPEREQLVFDLPVRPAFGREDFFVAEANAMAVAQIDMWRAWPGSKFSLVGPAGAGKTHLAHVWQEESGGRIVAATALAQAEIPDLADRPVCVEDVGAIAGDADGEAALFHLHNLVLAEGHALLMTAHVPPAQLGLQLPDLASRLMGTQFVRLSAPDDALLGAVMAKLFHDRQLDPAPQVIPYLVRRMPRSFASARRLVGEIDRQALSRRSRVTLPLARETLSRLEPETDDD</sequence>
<dbReference type="EMBL" id="FOMS01000006">
    <property type="protein sequence ID" value="SFE07689.1"/>
    <property type="molecule type" value="Genomic_DNA"/>
</dbReference>